<keyword evidence="2" id="KW-0677">Repeat</keyword>
<dbReference type="EC" id="5.3.1.13" evidence="4"/>
<dbReference type="PANTHER" id="PTHR42745">
    <property type="match status" value="1"/>
</dbReference>
<dbReference type="CDD" id="cd04604">
    <property type="entry name" value="CBS_pair_SIS_assoc"/>
    <property type="match status" value="1"/>
</dbReference>
<evidence type="ECO:0000256" key="2">
    <source>
        <dbReference type="ARBA" id="ARBA00022737"/>
    </source>
</evidence>
<evidence type="ECO:0000313" key="8">
    <source>
        <dbReference type="EMBL" id="MBF5055247.1"/>
    </source>
</evidence>
<organism evidence="8 9">
    <name type="scientific">Alloalcanivorax profundimaris</name>
    <dbReference type="NCBI Taxonomy" id="2735259"/>
    <lineage>
        <taxon>Bacteria</taxon>
        <taxon>Pseudomonadati</taxon>
        <taxon>Pseudomonadota</taxon>
        <taxon>Gammaproteobacteria</taxon>
        <taxon>Oceanospirillales</taxon>
        <taxon>Alcanivoracaceae</taxon>
        <taxon>Alloalcanivorax</taxon>
    </lineage>
</organism>
<dbReference type="SUPFAM" id="SSF53697">
    <property type="entry name" value="SIS domain"/>
    <property type="match status" value="1"/>
</dbReference>
<feature type="domain" description="CBS" evidence="6">
    <location>
        <begin position="244"/>
        <end position="302"/>
    </location>
</feature>
<evidence type="ECO:0000259" key="6">
    <source>
        <dbReference type="PROSITE" id="PS51371"/>
    </source>
</evidence>
<dbReference type="Proteomes" id="UP000662703">
    <property type="component" value="Unassembled WGS sequence"/>
</dbReference>
<dbReference type="Gene3D" id="3.10.580.10">
    <property type="entry name" value="CBS-domain"/>
    <property type="match status" value="1"/>
</dbReference>
<dbReference type="Pfam" id="PF01380">
    <property type="entry name" value="SIS"/>
    <property type="match status" value="1"/>
</dbReference>
<feature type="domain" description="CBS" evidence="6">
    <location>
        <begin position="311"/>
        <end position="363"/>
    </location>
</feature>
<name>A0ABS0AM92_9GAMM</name>
<dbReference type="InterPro" id="IPR035474">
    <property type="entry name" value="SIS_Kpsf"/>
</dbReference>
<gene>
    <name evidence="8" type="ORF">Y5W_00541</name>
</gene>
<dbReference type="PROSITE" id="PS51464">
    <property type="entry name" value="SIS"/>
    <property type="match status" value="1"/>
</dbReference>
<dbReference type="PIRSF" id="PIRSF004692">
    <property type="entry name" value="KdsD_KpsF"/>
    <property type="match status" value="1"/>
</dbReference>
<dbReference type="PANTHER" id="PTHR42745:SF1">
    <property type="entry name" value="ARABINOSE 5-PHOSPHATE ISOMERASE KDSD"/>
    <property type="match status" value="1"/>
</dbReference>
<dbReference type="Gene3D" id="3.40.50.10490">
    <property type="entry name" value="Glucose-6-phosphate isomerase like protein, domain 1"/>
    <property type="match status" value="1"/>
</dbReference>
<evidence type="ECO:0000313" key="9">
    <source>
        <dbReference type="Proteomes" id="UP000662703"/>
    </source>
</evidence>
<dbReference type="InterPro" id="IPR004800">
    <property type="entry name" value="KdsD/KpsF-type"/>
</dbReference>
<keyword evidence="3 5" id="KW-0129">CBS domain</keyword>
<evidence type="ECO:0000256" key="5">
    <source>
        <dbReference type="PROSITE-ProRule" id="PRU00703"/>
    </source>
</evidence>
<comment type="caution">
    <text evidence="8">The sequence shown here is derived from an EMBL/GenBank/DDBJ whole genome shotgun (WGS) entry which is preliminary data.</text>
</comment>
<evidence type="ECO:0000256" key="3">
    <source>
        <dbReference type="ARBA" id="ARBA00023122"/>
    </source>
</evidence>
<keyword evidence="4" id="KW-0413">Isomerase</keyword>
<evidence type="ECO:0000259" key="7">
    <source>
        <dbReference type="PROSITE" id="PS51464"/>
    </source>
</evidence>
<keyword evidence="9" id="KW-1185">Reference proteome</keyword>
<comment type="catalytic activity">
    <reaction evidence="4">
        <text>D-arabinose 5-phosphate = D-ribulose 5-phosphate</text>
        <dbReference type="Rhea" id="RHEA:23104"/>
        <dbReference type="ChEBI" id="CHEBI:57693"/>
        <dbReference type="ChEBI" id="CHEBI:58121"/>
        <dbReference type="EC" id="5.3.1.13"/>
    </reaction>
</comment>
<dbReference type="NCBIfam" id="TIGR00393">
    <property type="entry name" value="kpsF"/>
    <property type="match status" value="1"/>
</dbReference>
<dbReference type="Pfam" id="PF00571">
    <property type="entry name" value="CBS"/>
    <property type="match status" value="2"/>
</dbReference>
<dbReference type="CDD" id="cd05014">
    <property type="entry name" value="SIS_Kpsf"/>
    <property type="match status" value="1"/>
</dbReference>
<proteinExistence type="inferred from homology"/>
<reference evidence="8 9" key="1">
    <citation type="submission" date="2012-09" db="EMBL/GenBank/DDBJ databases">
        <title>Genome Sequence of alkane-degrading Bacterium Alcanivorax sp. 521-1.</title>
        <authorList>
            <person name="Lai Q."/>
            <person name="Shao Z."/>
        </authorList>
    </citation>
    <scope>NUCLEOTIDE SEQUENCE [LARGE SCALE GENOMIC DNA]</scope>
    <source>
        <strain evidence="8 9">521-1</strain>
    </source>
</reference>
<dbReference type="PROSITE" id="PS51371">
    <property type="entry name" value="CBS"/>
    <property type="match status" value="2"/>
</dbReference>
<evidence type="ECO:0000256" key="4">
    <source>
        <dbReference type="PIRNR" id="PIRNR004692"/>
    </source>
</evidence>
<comment type="similarity">
    <text evidence="1 4">Belongs to the SIS family. GutQ/KpsF subfamily.</text>
</comment>
<dbReference type="InterPro" id="IPR046348">
    <property type="entry name" value="SIS_dom_sf"/>
</dbReference>
<dbReference type="InterPro" id="IPR046342">
    <property type="entry name" value="CBS_dom_sf"/>
</dbReference>
<dbReference type="EMBL" id="ARXX01000005">
    <property type="protein sequence ID" value="MBF5055247.1"/>
    <property type="molecule type" value="Genomic_DNA"/>
</dbReference>
<dbReference type="InterPro" id="IPR050986">
    <property type="entry name" value="GutQ/KpsF_isomerases"/>
</dbReference>
<accession>A0ABS0AM92</accession>
<sequence length="363" mass="38486">MAVIAAEVERGQANNGLILAEGSQKPARQCIIAASEETRDTMSNKHIATARRVLDEEARAVAALSERVSDDFERACDRILQCRGRVIVTGMGKSGHIGSKVAATLASTGTPAFFVHPGEASHGDLGMITSDDEVLALSNSGETGEILTIIPVIKRKGTGLISMTGRPDSSLARLSDVHLDVAVEEEACPHNLAPTSSTTATLAMGDALAIALLEARGFTAEDFALSHPGGSLGRRLLLKVDDIMHTDERLPRVRQDASLSEALLEMTRKGQGMTTVVDDAGLLVGLFTDGDLRRTLEKGLDIRQAGIAEVMSTHPVTMAPGQLAAEALKIMETRKINGLIVCDAERRPLGALNTQDLLRAGVM</sequence>
<dbReference type="InterPro" id="IPR001347">
    <property type="entry name" value="SIS_dom"/>
</dbReference>
<evidence type="ECO:0000256" key="1">
    <source>
        <dbReference type="ARBA" id="ARBA00008165"/>
    </source>
</evidence>
<feature type="domain" description="SIS" evidence="7">
    <location>
        <begin position="75"/>
        <end position="218"/>
    </location>
</feature>
<dbReference type="InterPro" id="IPR000644">
    <property type="entry name" value="CBS_dom"/>
</dbReference>
<protein>
    <recommendedName>
        <fullName evidence="4">Arabinose 5-phosphate isomerase</fullName>
        <shortName evidence="4">API</shortName>
        <ecNumber evidence="4">5.3.1.13</ecNumber>
    </recommendedName>
</protein>
<dbReference type="SMART" id="SM00116">
    <property type="entry name" value="CBS"/>
    <property type="match status" value="2"/>
</dbReference>